<dbReference type="InterPro" id="IPR003719">
    <property type="entry name" value="Phenazine_PhzF-like"/>
</dbReference>
<dbReference type="PANTHER" id="PTHR13774:SF17">
    <property type="entry name" value="PHENAZINE BIOSYNTHESIS-LIKE DOMAIN-CONTAINING PROTEIN"/>
    <property type="match status" value="1"/>
</dbReference>
<dbReference type="Gene3D" id="3.10.310.10">
    <property type="entry name" value="Diaminopimelate Epimerase, Chain A, domain 1"/>
    <property type="match status" value="2"/>
</dbReference>
<dbReference type="OrthoDB" id="75169at2759"/>
<dbReference type="Proteomes" id="UP000027265">
    <property type="component" value="Unassembled WGS sequence"/>
</dbReference>
<dbReference type="PIRSF" id="PIRSF016184">
    <property type="entry name" value="PhzC_PhzF"/>
    <property type="match status" value="1"/>
</dbReference>
<gene>
    <name evidence="3" type="ORF">JAAARDRAFT_168655</name>
</gene>
<dbReference type="Pfam" id="PF02567">
    <property type="entry name" value="PhzC-PhzF"/>
    <property type="match status" value="1"/>
</dbReference>
<dbReference type="PANTHER" id="PTHR13774">
    <property type="entry name" value="PHENAZINE BIOSYNTHESIS PROTEIN"/>
    <property type="match status" value="1"/>
</dbReference>
<dbReference type="GO" id="GO:0016853">
    <property type="term" value="F:isomerase activity"/>
    <property type="evidence" value="ECO:0007669"/>
    <property type="project" value="UniProtKB-KW"/>
</dbReference>
<dbReference type="SUPFAM" id="SSF54506">
    <property type="entry name" value="Diaminopimelate epimerase-like"/>
    <property type="match status" value="1"/>
</dbReference>
<evidence type="ECO:0000313" key="3">
    <source>
        <dbReference type="EMBL" id="KDQ63144.1"/>
    </source>
</evidence>
<evidence type="ECO:0000313" key="4">
    <source>
        <dbReference type="Proteomes" id="UP000027265"/>
    </source>
</evidence>
<keyword evidence="2" id="KW-0413">Isomerase</keyword>
<keyword evidence="4" id="KW-1185">Reference proteome</keyword>
<proteinExistence type="inferred from homology"/>
<organism evidence="3 4">
    <name type="scientific">Jaapia argillacea MUCL 33604</name>
    <dbReference type="NCBI Taxonomy" id="933084"/>
    <lineage>
        <taxon>Eukaryota</taxon>
        <taxon>Fungi</taxon>
        <taxon>Dikarya</taxon>
        <taxon>Basidiomycota</taxon>
        <taxon>Agaricomycotina</taxon>
        <taxon>Agaricomycetes</taxon>
        <taxon>Agaricomycetidae</taxon>
        <taxon>Jaapiales</taxon>
        <taxon>Jaapiaceae</taxon>
        <taxon>Jaapia</taxon>
    </lineage>
</organism>
<dbReference type="GO" id="GO:0005737">
    <property type="term" value="C:cytoplasm"/>
    <property type="evidence" value="ECO:0007669"/>
    <property type="project" value="TreeGrafter"/>
</dbReference>
<dbReference type="InParanoid" id="A0A067Q846"/>
<evidence type="ECO:0000256" key="1">
    <source>
        <dbReference type="ARBA" id="ARBA00008270"/>
    </source>
</evidence>
<evidence type="ECO:0008006" key="5">
    <source>
        <dbReference type="Google" id="ProtNLM"/>
    </source>
</evidence>
<reference evidence="4" key="1">
    <citation type="journal article" date="2014" name="Proc. Natl. Acad. Sci. U.S.A.">
        <title>Extensive sampling of basidiomycete genomes demonstrates inadequacy of the white-rot/brown-rot paradigm for wood decay fungi.</title>
        <authorList>
            <person name="Riley R."/>
            <person name="Salamov A.A."/>
            <person name="Brown D.W."/>
            <person name="Nagy L.G."/>
            <person name="Floudas D."/>
            <person name="Held B.W."/>
            <person name="Levasseur A."/>
            <person name="Lombard V."/>
            <person name="Morin E."/>
            <person name="Otillar R."/>
            <person name="Lindquist E.A."/>
            <person name="Sun H."/>
            <person name="LaButti K.M."/>
            <person name="Schmutz J."/>
            <person name="Jabbour D."/>
            <person name="Luo H."/>
            <person name="Baker S.E."/>
            <person name="Pisabarro A.G."/>
            <person name="Walton J.D."/>
            <person name="Blanchette R.A."/>
            <person name="Henrissat B."/>
            <person name="Martin F."/>
            <person name="Cullen D."/>
            <person name="Hibbett D.S."/>
            <person name="Grigoriev I.V."/>
        </authorList>
    </citation>
    <scope>NUCLEOTIDE SEQUENCE [LARGE SCALE GENOMIC DNA]</scope>
    <source>
        <strain evidence="4">MUCL 33604</strain>
    </source>
</reference>
<dbReference type="HOGENOM" id="CLU_048756_2_1_1"/>
<dbReference type="NCBIfam" id="TIGR00654">
    <property type="entry name" value="PhzF_family"/>
    <property type="match status" value="1"/>
</dbReference>
<dbReference type="EMBL" id="KL197710">
    <property type="protein sequence ID" value="KDQ63144.1"/>
    <property type="molecule type" value="Genomic_DNA"/>
</dbReference>
<protein>
    <recommendedName>
        <fullName evidence="5">Diaminopimelate epimerase-like protein</fullName>
    </recommendedName>
</protein>
<accession>A0A067Q846</accession>
<evidence type="ECO:0000256" key="2">
    <source>
        <dbReference type="ARBA" id="ARBA00023235"/>
    </source>
</evidence>
<comment type="similarity">
    <text evidence="1">Belongs to the PhzF family.</text>
</comment>
<dbReference type="AlphaFoldDB" id="A0A067Q846"/>
<sequence length="296" mass="31812">MSSVPFYLLNAFTVSLSGGNPAAVVVLSEGLEPELLQQMARNLNQPAAAFIWSSTTDVAQDVDTAAFHIRWFTVEEEIPLCGHGTMAASKVIFDSPTLSAGNVSVIKFQTRTGGTVTAKKVDGGQIEISLPSTTLRALGSEEEKRVRAVITRALGKESVSINYMAAGGEGFGRYLMIEVDEKERLAGCKVDIDILKLTAPYVINVLTSSSSNPETHFVSRMFAPLAGVPEDHVCGSAHCLTGPYWATKKGLGSSEMRAKMVSERGGDLRVVWDEGENLIKLRGDVKATARGEIFVD</sequence>
<name>A0A067Q846_9AGAM</name>
<dbReference type="STRING" id="933084.A0A067Q846"/>